<sequence>MWETIIAIFWTAIVASIFRFSNRKETRFDHPIVLLLSPQIIAVGLIPVLAGLGTVIPSVDMKFHHFLYLTTASLLLSAGIAAGALGKTRKRFAQELPLKETSVPFWMTFGIGIFATATLLLNLNITSFAQLYFLAINDFNALESGFFNSSAAILWQANIASFFWYNTVKRPSIFMKVALGFSLIAVFSRGALLYLIIAGFYYLVSYLYLRGRGVLPIKQLVLFLVFVQFVFILSYTFQGNLAEIYIQKTYPYLSGNFVNLWRHIDIAFSPEFATDGFDDITQSLGLGSIRVYLMKYFGFEFQPTERMIFYSQALNAWINGNTHTLYGQLVYLPMFLLFPFLLFLGFLMGFFYRKAPKNLYYISIHCWFSAATFLSFAGAGHFTTTRFFPAMLFIWPFLFVFSASRKQKTTAKLARPVQTRHLNLE</sequence>
<evidence type="ECO:0000256" key="1">
    <source>
        <dbReference type="SAM" id="Phobius"/>
    </source>
</evidence>
<feature type="transmembrane region" description="Helical" evidence="1">
    <location>
        <begin position="105"/>
        <end position="134"/>
    </location>
</feature>
<dbReference type="Proteomes" id="UP000316030">
    <property type="component" value="Unassembled WGS sequence"/>
</dbReference>
<feature type="transmembrane region" description="Helical" evidence="1">
    <location>
        <begin position="66"/>
        <end position="85"/>
    </location>
</feature>
<keyword evidence="1" id="KW-1133">Transmembrane helix</keyword>
<keyword evidence="3" id="KW-1185">Reference proteome</keyword>
<protein>
    <submittedName>
        <fullName evidence="2">Uncharacterized protein</fullName>
    </submittedName>
</protein>
<dbReference type="EMBL" id="FXTO01000008">
    <property type="protein sequence ID" value="SMO66090.1"/>
    <property type="molecule type" value="Genomic_DNA"/>
</dbReference>
<feature type="transmembrane region" description="Helical" evidence="1">
    <location>
        <begin position="177"/>
        <end position="208"/>
    </location>
</feature>
<feature type="transmembrane region" description="Helical" evidence="1">
    <location>
        <begin position="39"/>
        <end position="59"/>
    </location>
</feature>
<gene>
    <name evidence="2" type="ORF">SAMN06265173_108133</name>
</gene>
<dbReference type="RefSeq" id="WP_142493048.1">
    <property type="nucleotide sequence ID" value="NZ_FXTO01000008.1"/>
</dbReference>
<feature type="transmembrane region" description="Helical" evidence="1">
    <location>
        <begin position="330"/>
        <end position="352"/>
    </location>
</feature>
<proteinExistence type="predicted"/>
<organism evidence="2 3">
    <name type="scientific">Thalassovita litoralis</name>
    <dbReference type="NCBI Taxonomy" id="1010611"/>
    <lineage>
        <taxon>Bacteria</taxon>
        <taxon>Pseudomonadati</taxon>
        <taxon>Pseudomonadota</taxon>
        <taxon>Alphaproteobacteria</taxon>
        <taxon>Rhodobacterales</taxon>
        <taxon>Roseobacteraceae</taxon>
        <taxon>Thalassovita</taxon>
    </lineage>
</organism>
<evidence type="ECO:0000313" key="3">
    <source>
        <dbReference type="Proteomes" id="UP000316030"/>
    </source>
</evidence>
<feature type="transmembrane region" description="Helical" evidence="1">
    <location>
        <begin position="359"/>
        <end position="380"/>
    </location>
</feature>
<reference evidence="2 3" key="1">
    <citation type="submission" date="2017-05" db="EMBL/GenBank/DDBJ databases">
        <authorList>
            <person name="Varghese N."/>
            <person name="Submissions S."/>
        </authorList>
    </citation>
    <scope>NUCLEOTIDE SEQUENCE [LARGE SCALE GENOMIC DNA]</scope>
    <source>
        <strain evidence="2 3">DSM 29506</strain>
    </source>
</reference>
<evidence type="ECO:0000313" key="2">
    <source>
        <dbReference type="EMBL" id="SMO66090.1"/>
    </source>
</evidence>
<keyword evidence="1" id="KW-0472">Membrane</keyword>
<dbReference type="AlphaFoldDB" id="A0A521D5D0"/>
<accession>A0A521D5D0</accession>
<feature type="transmembrane region" description="Helical" evidence="1">
    <location>
        <begin position="386"/>
        <end position="403"/>
    </location>
</feature>
<keyword evidence="1" id="KW-0812">Transmembrane</keyword>
<name>A0A521D5D0_9RHOB</name>
<feature type="transmembrane region" description="Helical" evidence="1">
    <location>
        <begin position="220"/>
        <end position="237"/>
    </location>
</feature>